<comment type="caution">
    <text evidence="2">The sequence shown here is derived from an EMBL/GenBank/DDBJ whole genome shotgun (WGS) entry which is preliminary data.</text>
</comment>
<keyword evidence="3" id="KW-1185">Reference proteome</keyword>
<dbReference type="EMBL" id="JBHSAB010000021">
    <property type="protein sequence ID" value="MFC3909189.1"/>
    <property type="molecule type" value="Genomic_DNA"/>
</dbReference>
<sequence>MKNRDKKLRNKSMKNKKENESVSSKEKKIDDTLKDSFPASDPPANY</sequence>
<dbReference type="Proteomes" id="UP001595758">
    <property type="component" value="Unassembled WGS sequence"/>
</dbReference>
<accession>A0ABV8CGS2</accession>
<reference evidence="3" key="1">
    <citation type="journal article" date="2019" name="Int. J. Syst. Evol. Microbiol.">
        <title>The Global Catalogue of Microorganisms (GCM) 10K type strain sequencing project: providing services to taxonomists for standard genome sequencing and annotation.</title>
        <authorList>
            <consortium name="The Broad Institute Genomics Platform"/>
            <consortium name="The Broad Institute Genome Sequencing Center for Infectious Disease"/>
            <person name="Wu L."/>
            <person name="Ma J."/>
        </authorList>
    </citation>
    <scope>NUCLEOTIDE SEQUENCE [LARGE SCALE GENOMIC DNA]</scope>
    <source>
        <strain evidence="3">CCUG 59858</strain>
    </source>
</reference>
<protein>
    <submittedName>
        <fullName evidence="2">Uncharacterized protein</fullName>
    </submittedName>
</protein>
<evidence type="ECO:0000313" key="3">
    <source>
        <dbReference type="Proteomes" id="UP001595758"/>
    </source>
</evidence>
<feature type="compositionally biased region" description="Basic and acidic residues" evidence="1">
    <location>
        <begin position="15"/>
        <end position="34"/>
    </location>
</feature>
<feature type="compositionally biased region" description="Basic residues" evidence="1">
    <location>
        <begin position="1"/>
        <end position="14"/>
    </location>
</feature>
<organism evidence="2 3">
    <name type="scientific">Legionella dresdenensis</name>
    <dbReference type="NCBI Taxonomy" id="450200"/>
    <lineage>
        <taxon>Bacteria</taxon>
        <taxon>Pseudomonadati</taxon>
        <taxon>Pseudomonadota</taxon>
        <taxon>Gammaproteobacteria</taxon>
        <taxon>Legionellales</taxon>
        <taxon>Legionellaceae</taxon>
        <taxon>Legionella</taxon>
    </lineage>
</organism>
<dbReference type="RefSeq" id="WP_382343170.1">
    <property type="nucleotide sequence ID" value="NZ_JBHSAB010000021.1"/>
</dbReference>
<evidence type="ECO:0000313" key="2">
    <source>
        <dbReference type="EMBL" id="MFC3909189.1"/>
    </source>
</evidence>
<evidence type="ECO:0000256" key="1">
    <source>
        <dbReference type="SAM" id="MobiDB-lite"/>
    </source>
</evidence>
<name>A0ABV8CGS2_9GAMM</name>
<feature type="region of interest" description="Disordered" evidence="1">
    <location>
        <begin position="1"/>
        <end position="46"/>
    </location>
</feature>
<proteinExistence type="predicted"/>
<gene>
    <name evidence="2" type="ORF">ACFORL_08910</name>
</gene>